<evidence type="ECO:0000256" key="10">
    <source>
        <dbReference type="ARBA" id="ARBA00048205"/>
    </source>
</evidence>
<evidence type="ECO:0000256" key="14">
    <source>
        <dbReference type="PIRSR" id="PIRSR006621-2"/>
    </source>
</evidence>
<dbReference type="PANTHER" id="PTHR45846">
    <property type="entry name" value="TRNA-DIHYDROURIDINE(47) SYNTHASE [NAD(P)(+)]-LIKE"/>
    <property type="match status" value="1"/>
</dbReference>
<comment type="catalytic activity">
    <reaction evidence="11">
        <text>a 5,6-dihydrouridine in tRNA + NAD(+) = a uridine in tRNA + NADH + H(+)</text>
        <dbReference type="Rhea" id="RHEA:54452"/>
        <dbReference type="Rhea" id="RHEA-COMP:13339"/>
        <dbReference type="Rhea" id="RHEA-COMP:13887"/>
        <dbReference type="ChEBI" id="CHEBI:15378"/>
        <dbReference type="ChEBI" id="CHEBI:57540"/>
        <dbReference type="ChEBI" id="CHEBI:57945"/>
        <dbReference type="ChEBI" id="CHEBI:65315"/>
        <dbReference type="ChEBI" id="CHEBI:74443"/>
    </reaction>
</comment>
<dbReference type="AlphaFoldDB" id="W0FKF3"/>
<comment type="function">
    <text evidence="2 12">Catalyzes the synthesis of 5,6-dihydrouridine (D), a modified base found in the D-loop of most tRNAs, via the reduction of the C5-C6 double bond in target uridines.</text>
</comment>
<feature type="binding site" evidence="14">
    <location>
        <begin position="16"/>
        <end position="18"/>
    </location>
    <ligand>
        <name>FMN</name>
        <dbReference type="ChEBI" id="CHEBI:58210"/>
    </ligand>
</feature>
<evidence type="ECO:0000256" key="9">
    <source>
        <dbReference type="ARBA" id="ARBA00023002"/>
    </source>
</evidence>
<dbReference type="InterPro" id="IPR035587">
    <property type="entry name" value="DUS-like_FMN-bd"/>
</dbReference>
<dbReference type="Gene3D" id="3.20.20.70">
    <property type="entry name" value="Aldolase class I"/>
    <property type="match status" value="1"/>
</dbReference>
<dbReference type="GO" id="GO:0017150">
    <property type="term" value="F:tRNA dihydrouridine synthase activity"/>
    <property type="evidence" value="ECO:0007669"/>
    <property type="project" value="InterPro"/>
</dbReference>
<evidence type="ECO:0000256" key="5">
    <source>
        <dbReference type="ARBA" id="ARBA00022643"/>
    </source>
</evidence>
<dbReference type="CDD" id="cd02801">
    <property type="entry name" value="DUS_like_FMN"/>
    <property type="match status" value="1"/>
</dbReference>
<keyword evidence="7" id="KW-0521">NADP</keyword>
<keyword evidence="4 12" id="KW-0285">Flavoprotein</keyword>
<name>W0FKF3_9BACT</name>
<evidence type="ECO:0000256" key="4">
    <source>
        <dbReference type="ARBA" id="ARBA00022630"/>
    </source>
</evidence>
<evidence type="ECO:0000256" key="11">
    <source>
        <dbReference type="ARBA" id="ARBA00048802"/>
    </source>
</evidence>
<dbReference type="Gene3D" id="1.10.1200.80">
    <property type="entry name" value="Putative flavin oxidoreducatase, domain 2"/>
    <property type="match status" value="1"/>
</dbReference>
<evidence type="ECO:0000313" key="16">
    <source>
        <dbReference type="EMBL" id="AHF25386.1"/>
    </source>
</evidence>
<comment type="similarity">
    <text evidence="12">Belongs to the dus family.</text>
</comment>
<protein>
    <recommendedName>
        <fullName evidence="12">tRNA-dihydrouridine synthase</fullName>
        <ecNumber evidence="12">1.3.1.-</ecNumber>
    </recommendedName>
</protein>
<keyword evidence="3" id="KW-0820">tRNA-binding</keyword>
<dbReference type="InterPro" id="IPR013785">
    <property type="entry name" value="Aldolase_TIM"/>
</dbReference>
<dbReference type="InterPro" id="IPR018517">
    <property type="entry name" value="tRNA_hU_synthase_CS"/>
</dbReference>
<evidence type="ECO:0000259" key="15">
    <source>
        <dbReference type="Pfam" id="PF01207"/>
    </source>
</evidence>
<dbReference type="InterPro" id="IPR024036">
    <property type="entry name" value="tRNA-dHydroUridine_Synthase_C"/>
</dbReference>
<feature type="binding site" evidence="14">
    <location>
        <position position="169"/>
    </location>
    <ligand>
        <name>FMN</name>
        <dbReference type="ChEBI" id="CHEBI:58210"/>
    </ligand>
</feature>
<feature type="binding site" evidence="14">
    <location>
        <position position="139"/>
    </location>
    <ligand>
        <name>FMN</name>
        <dbReference type="ChEBI" id="CHEBI:58210"/>
    </ligand>
</feature>
<dbReference type="NCBIfam" id="TIGR00737">
    <property type="entry name" value="nifR3_yhdG"/>
    <property type="match status" value="1"/>
</dbReference>
<dbReference type="InterPro" id="IPR004652">
    <property type="entry name" value="DusB-like"/>
</dbReference>
<evidence type="ECO:0000256" key="13">
    <source>
        <dbReference type="PIRSR" id="PIRSR006621-1"/>
    </source>
</evidence>
<dbReference type="EC" id="1.3.1.-" evidence="12"/>
<accession>W0FKF3</accession>
<dbReference type="PROSITE" id="PS01136">
    <property type="entry name" value="UPF0034"/>
    <property type="match status" value="1"/>
</dbReference>
<dbReference type="GO" id="GO:0000049">
    <property type="term" value="F:tRNA binding"/>
    <property type="evidence" value="ECO:0007669"/>
    <property type="project" value="UniProtKB-KW"/>
</dbReference>
<feature type="domain" description="DUS-like FMN-binding" evidence="15">
    <location>
        <begin position="14"/>
        <end position="317"/>
    </location>
</feature>
<dbReference type="InterPro" id="IPR001269">
    <property type="entry name" value="DUS_fam"/>
</dbReference>
<evidence type="ECO:0000256" key="8">
    <source>
        <dbReference type="ARBA" id="ARBA00022884"/>
    </source>
</evidence>
<sequence length="321" mass="34116">MKTGGTQLEGIAALAPMAGVTDRAFREICISYGCSFVTTEMVSAKGLVMGDRKSPLLMQLTQGEMPAAVQIFGCECDSMAEAAKMAEQTGCFAVDINMGCPAPKVANHGGGSALLKNPGLAAQIANACVNAVKIPVTCKIRTGWDSDSIIAPELAKMLEQAGAAAITIHGRTRKQMYAPPVDYETIKLVKEAVSIPVIGNGDVCDIASAEKMLGTGCDHLMIGRGAMGAPWIFGMLNEYRRTGIVPAEPSAEEKMAVMINHITRLCEYKGTYTGIREARKHAGWYIKGIRGAASFRREIGTLESLDELKALAEKVIKSAGQ</sequence>
<dbReference type="GO" id="GO:0050660">
    <property type="term" value="F:flavin adenine dinucleotide binding"/>
    <property type="evidence" value="ECO:0007669"/>
    <property type="project" value="InterPro"/>
</dbReference>
<evidence type="ECO:0000256" key="7">
    <source>
        <dbReference type="ARBA" id="ARBA00022857"/>
    </source>
</evidence>
<dbReference type="PIRSF" id="PIRSF006621">
    <property type="entry name" value="Dus"/>
    <property type="match status" value="1"/>
</dbReference>
<evidence type="ECO:0000256" key="1">
    <source>
        <dbReference type="ARBA" id="ARBA00001917"/>
    </source>
</evidence>
<keyword evidence="5 12" id="KW-0288">FMN</keyword>
<comment type="cofactor">
    <cofactor evidence="1 12 14">
        <name>FMN</name>
        <dbReference type="ChEBI" id="CHEBI:58210"/>
    </cofactor>
</comment>
<keyword evidence="6 12" id="KW-0819">tRNA processing</keyword>
<keyword evidence="9 12" id="KW-0560">Oxidoreductase</keyword>
<dbReference type="Pfam" id="PF01207">
    <property type="entry name" value="Dus"/>
    <property type="match status" value="1"/>
</dbReference>
<feature type="binding site" evidence="14">
    <location>
        <position position="70"/>
    </location>
    <ligand>
        <name>FMN</name>
        <dbReference type="ChEBI" id="CHEBI:58210"/>
    </ligand>
</feature>
<evidence type="ECO:0000256" key="6">
    <source>
        <dbReference type="ARBA" id="ARBA00022694"/>
    </source>
</evidence>
<feature type="active site" description="Proton donor" evidence="13">
    <location>
        <position position="100"/>
    </location>
</feature>
<feature type="binding site" evidence="14">
    <location>
        <begin position="223"/>
        <end position="224"/>
    </location>
    <ligand>
        <name>FMN</name>
        <dbReference type="ChEBI" id="CHEBI:58210"/>
    </ligand>
</feature>
<dbReference type="EMBL" id="KC246834">
    <property type="protein sequence ID" value="AHF25386.1"/>
    <property type="molecule type" value="Genomic_DNA"/>
</dbReference>
<dbReference type="PANTHER" id="PTHR45846:SF1">
    <property type="entry name" value="TRNA-DIHYDROURIDINE(47) SYNTHASE [NAD(P)(+)]-LIKE"/>
    <property type="match status" value="1"/>
</dbReference>
<dbReference type="SUPFAM" id="SSF51395">
    <property type="entry name" value="FMN-linked oxidoreductases"/>
    <property type="match status" value="1"/>
</dbReference>
<reference evidence="16" key="1">
    <citation type="journal article" date="2013" name="PLoS ONE">
        <title>Metagenomic insights into the carbohydrate-active enzymes carried by the microorganisms adhering to solid digesta in the rumen of cows.</title>
        <authorList>
            <person name="Wang L."/>
            <person name="Hatem A."/>
            <person name="Catalyurek U.V."/>
            <person name="Morrison M."/>
            <person name="Yu Z."/>
        </authorList>
    </citation>
    <scope>NUCLEOTIDE SEQUENCE</scope>
</reference>
<evidence type="ECO:0000256" key="2">
    <source>
        <dbReference type="ARBA" id="ARBA00002790"/>
    </source>
</evidence>
<organism evidence="16">
    <name type="scientific">uncultured bacterium Contig137</name>
    <dbReference type="NCBI Taxonomy" id="1393421"/>
    <lineage>
        <taxon>Bacteria</taxon>
        <taxon>environmental samples</taxon>
    </lineage>
</organism>
<keyword evidence="14" id="KW-0547">Nucleotide-binding</keyword>
<evidence type="ECO:0000256" key="3">
    <source>
        <dbReference type="ARBA" id="ARBA00022555"/>
    </source>
</evidence>
<keyword evidence="8" id="KW-0694">RNA-binding</keyword>
<evidence type="ECO:0000256" key="12">
    <source>
        <dbReference type="PIRNR" id="PIRNR006621"/>
    </source>
</evidence>
<comment type="catalytic activity">
    <reaction evidence="10">
        <text>a 5,6-dihydrouridine in tRNA + NADP(+) = a uridine in tRNA + NADPH + H(+)</text>
        <dbReference type="Rhea" id="RHEA:23624"/>
        <dbReference type="Rhea" id="RHEA-COMP:13339"/>
        <dbReference type="Rhea" id="RHEA-COMP:13887"/>
        <dbReference type="ChEBI" id="CHEBI:15378"/>
        <dbReference type="ChEBI" id="CHEBI:57783"/>
        <dbReference type="ChEBI" id="CHEBI:58349"/>
        <dbReference type="ChEBI" id="CHEBI:65315"/>
        <dbReference type="ChEBI" id="CHEBI:74443"/>
    </reaction>
</comment>
<proteinExistence type="inferred from homology"/>